<dbReference type="GO" id="GO:0003677">
    <property type="term" value="F:DNA binding"/>
    <property type="evidence" value="ECO:0007669"/>
    <property type="project" value="InterPro"/>
</dbReference>
<keyword evidence="12" id="KW-1185">Reference proteome</keyword>
<evidence type="ECO:0000256" key="7">
    <source>
        <dbReference type="ARBA" id="ARBA00034808"/>
    </source>
</evidence>
<dbReference type="OrthoDB" id="88793at2157"/>
<feature type="domain" description="UvrD-like helicase ATP-binding" evidence="10">
    <location>
        <begin position="1"/>
        <end position="315"/>
    </location>
</feature>
<dbReference type="GO" id="GO:0016787">
    <property type="term" value="F:hydrolase activity"/>
    <property type="evidence" value="ECO:0007669"/>
    <property type="project" value="UniProtKB-UniRule"/>
</dbReference>
<evidence type="ECO:0000256" key="9">
    <source>
        <dbReference type="PROSITE-ProRule" id="PRU00560"/>
    </source>
</evidence>
<evidence type="ECO:0000259" key="10">
    <source>
        <dbReference type="PROSITE" id="PS51198"/>
    </source>
</evidence>
<protein>
    <recommendedName>
        <fullName evidence="7">DNA 3'-5' helicase</fullName>
        <ecNumber evidence="7">5.6.2.4</ecNumber>
    </recommendedName>
</protein>
<comment type="catalytic activity">
    <reaction evidence="6">
        <text>Couples ATP hydrolysis with the unwinding of duplex DNA by translocating in the 3'-5' direction.</text>
        <dbReference type="EC" id="5.6.2.4"/>
    </reaction>
</comment>
<dbReference type="EC" id="5.6.2.4" evidence="7"/>
<keyword evidence="2 9" id="KW-0378">Hydrolase</keyword>
<evidence type="ECO:0000313" key="11">
    <source>
        <dbReference type="EMBL" id="AMQ18697.1"/>
    </source>
</evidence>
<dbReference type="EMBL" id="CP014750">
    <property type="protein sequence ID" value="AMQ18697.1"/>
    <property type="molecule type" value="Genomic_DNA"/>
</dbReference>
<dbReference type="GO" id="GO:0000725">
    <property type="term" value="P:recombinational repair"/>
    <property type="evidence" value="ECO:0007669"/>
    <property type="project" value="TreeGrafter"/>
</dbReference>
<dbReference type="InterPro" id="IPR014017">
    <property type="entry name" value="DNA_helicase_UvrD-like_C"/>
</dbReference>
<dbReference type="GO" id="GO:0043138">
    <property type="term" value="F:3'-5' DNA helicase activity"/>
    <property type="evidence" value="ECO:0007669"/>
    <property type="project" value="UniProtKB-EC"/>
</dbReference>
<evidence type="ECO:0000313" key="12">
    <source>
        <dbReference type="Proteomes" id="UP000073604"/>
    </source>
</evidence>
<accession>A0A142CV95</accession>
<dbReference type="Pfam" id="PF00580">
    <property type="entry name" value="UvrD-helicase"/>
    <property type="match status" value="1"/>
</dbReference>
<organism evidence="11 12">
    <name type="scientific">Thermococcus peptonophilus</name>
    <dbReference type="NCBI Taxonomy" id="53952"/>
    <lineage>
        <taxon>Archaea</taxon>
        <taxon>Methanobacteriati</taxon>
        <taxon>Methanobacteriota</taxon>
        <taxon>Thermococci</taxon>
        <taxon>Thermococcales</taxon>
        <taxon>Thermococcaceae</taxon>
        <taxon>Thermococcus</taxon>
    </lineage>
</organism>
<evidence type="ECO:0000256" key="3">
    <source>
        <dbReference type="ARBA" id="ARBA00022806"/>
    </source>
</evidence>
<keyword evidence="3 9" id="KW-0347">Helicase</keyword>
<dbReference type="Gene3D" id="3.40.50.300">
    <property type="entry name" value="P-loop containing nucleotide triphosphate hydrolases"/>
    <property type="match status" value="2"/>
</dbReference>
<dbReference type="STRING" id="53952.A0127_05695"/>
<name>A0A142CV95_9EURY</name>
<dbReference type="GO" id="GO:0005524">
    <property type="term" value="F:ATP binding"/>
    <property type="evidence" value="ECO:0007669"/>
    <property type="project" value="UniProtKB-UniRule"/>
</dbReference>
<dbReference type="PROSITE" id="PS51198">
    <property type="entry name" value="UVRD_HELICASE_ATP_BIND"/>
    <property type="match status" value="1"/>
</dbReference>
<dbReference type="RefSeq" id="WP_062389073.1">
    <property type="nucleotide sequence ID" value="NZ_CP014750.1"/>
</dbReference>
<feature type="binding site" evidence="9">
    <location>
        <begin position="17"/>
        <end position="24"/>
    </location>
    <ligand>
        <name>ATP</name>
        <dbReference type="ChEBI" id="CHEBI:30616"/>
    </ligand>
</feature>
<sequence>MTASALPSTPYVVKIYGPPGTGKTRALKNLVEWMTGINPEVKEELMEKGFPEEFLESVFGKYDVSEIAFVTFQNSALKEFVEERINMSLEEDRRAGKPLRYFRTVHGLCQTLLTDFEVSDWKVVSRRMGGLGPERWFQIFAAQQRKKDPSFRFDPDAMGAANPFEKANYLWQVKSRVINREYHKLEGEKIHLRILDELPPSLHDHYFDWLMFKKEKRIKDFDDMLMDAYDALKAGEIYLPTKVLIVDEFQDLSPLQFEIFKMLARDKELVVIAGDDWQTIFTWMGASPEFLINYPADLELMLKRTFRLPERVLKKALSYAKEKLRNGVYKEMVSTGKRGAVGGLYRVSTKKEADLDLLAGVIIGELKRGHSVFVLTRTNAQALHFFGELYKRGFKPKTLKRSSRWKKRVSKVGDFFDVIHSIIEVESGSPTREDFKRVAWVTGLISEEEFDEDLPLVEYIRPNWKGNIQLDKVQEIWGRLAKRFLEKIINDGIKPMEGIPEDYELYVDTIHASKGREADVVFLINEMPTRNWRKYLRTPEEVEAEARVWFVGMTRARKGLLIINTDKPFTL</sequence>
<evidence type="ECO:0000256" key="4">
    <source>
        <dbReference type="ARBA" id="ARBA00022840"/>
    </source>
</evidence>
<evidence type="ECO:0000256" key="6">
    <source>
        <dbReference type="ARBA" id="ARBA00034617"/>
    </source>
</evidence>
<evidence type="ECO:0000256" key="1">
    <source>
        <dbReference type="ARBA" id="ARBA00022741"/>
    </source>
</evidence>
<reference evidence="12" key="1">
    <citation type="submission" date="2016-03" db="EMBL/GenBank/DDBJ databases">
        <authorList>
            <person name="Oger P.M."/>
        </authorList>
    </citation>
    <scope>NUCLEOTIDE SEQUENCE [LARGE SCALE GENOMIC DNA]</scope>
    <source>
        <strain evidence="12">OG-1</strain>
    </source>
</reference>
<dbReference type="Proteomes" id="UP000073604">
    <property type="component" value="Chromosome"/>
</dbReference>
<dbReference type="GeneID" id="27140021"/>
<keyword evidence="4 9" id="KW-0067">ATP-binding</keyword>
<dbReference type="InterPro" id="IPR000212">
    <property type="entry name" value="DNA_helicase_UvrD/REP"/>
</dbReference>
<dbReference type="PANTHER" id="PTHR11070">
    <property type="entry name" value="UVRD / RECB / PCRA DNA HELICASE FAMILY MEMBER"/>
    <property type="match status" value="1"/>
</dbReference>
<keyword evidence="1 9" id="KW-0547">Nucleotide-binding</keyword>
<dbReference type="InterPro" id="IPR027417">
    <property type="entry name" value="P-loop_NTPase"/>
</dbReference>
<proteinExistence type="predicted"/>
<dbReference type="SUPFAM" id="SSF52540">
    <property type="entry name" value="P-loop containing nucleoside triphosphate hydrolases"/>
    <property type="match status" value="1"/>
</dbReference>
<gene>
    <name evidence="11" type="ORF">A0127_05695</name>
</gene>
<dbReference type="KEGG" id="tpep:A0127_05695"/>
<evidence type="ECO:0000256" key="8">
    <source>
        <dbReference type="ARBA" id="ARBA00048988"/>
    </source>
</evidence>
<dbReference type="InterPro" id="IPR014016">
    <property type="entry name" value="UvrD-like_ATP-bd"/>
</dbReference>
<evidence type="ECO:0000256" key="5">
    <source>
        <dbReference type="ARBA" id="ARBA00023235"/>
    </source>
</evidence>
<dbReference type="AlphaFoldDB" id="A0A142CV95"/>
<dbReference type="PANTHER" id="PTHR11070:SF2">
    <property type="entry name" value="ATP-DEPENDENT DNA HELICASE SRS2"/>
    <property type="match status" value="1"/>
</dbReference>
<comment type="catalytic activity">
    <reaction evidence="8">
        <text>ATP + H2O = ADP + phosphate + H(+)</text>
        <dbReference type="Rhea" id="RHEA:13065"/>
        <dbReference type="ChEBI" id="CHEBI:15377"/>
        <dbReference type="ChEBI" id="CHEBI:15378"/>
        <dbReference type="ChEBI" id="CHEBI:30616"/>
        <dbReference type="ChEBI" id="CHEBI:43474"/>
        <dbReference type="ChEBI" id="CHEBI:456216"/>
        <dbReference type="EC" id="5.6.2.4"/>
    </reaction>
</comment>
<keyword evidence="5" id="KW-0413">Isomerase</keyword>
<evidence type="ECO:0000256" key="2">
    <source>
        <dbReference type="ARBA" id="ARBA00022801"/>
    </source>
</evidence>
<dbReference type="Pfam" id="PF13361">
    <property type="entry name" value="UvrD_C"/>
    <property type="match status" value="1"/>
</dbReference>